<keyword evidence="6" id="KW-1185">Reference proteome</keyword>
<dbReference type="Gene3D" id="3.40.630.190">
    <property type="entry name" value="LCP protein"/>
    <property type="match status" value="1"/>
</dbReference>
<feature type="transmembrane region" description="Helical" evidence="3">
    <location>
        <begin position="95"/>
        <end position="116"/>
    </location>
</feature>
<evidence type="ECO:0000256" key="1">
    <source>
        <dbReference type="ARBA" id="ARBA00006068"/>
    </source>
</evidence>
<keyword evidence="3" id="KW-0812">Transmembrane</keyword>
<accession>A0ABQ2IE84</accession>
<dbReference type="PANTHER" id="PTHR33392:SF6">
    <property type="entry name" value="POLYISOPRENYL-TEICHOIC ACID--PEPTIDOGLYCAN TEICHOIC ACID TRANSFERASE TAGU"/>
    <property type="match status" value="1"/>
</dbReference>
<dbReference type="Proteomes" id="UP000623461">
    <property type="component" value="Unassembled WGS sequence"/>
</dbReference>
<reference evidence="6" key="1">
    <citation type="journal article" date="2019" name="Int. J. Syst. Evol. Microbiol.">
        <title>The Global Catalogue of Microorganisms (GCM) 10K type strain sequencing project: providing services to taxonomists for standard genome sequencing and annotation.</title>
        <authorList>
            <consortium name="The Broad Institute Genomics Platform"/>
            <consortium name="The Broad Institute Genome Sequencing Center for Infectious Disease"/>
            <person name="Wu L."/>
            <person name="Ma J."/>
        </authorList>
    </citation>
    <scope>NUCLEOTIDE SEQUENCE [LARGE SCALE GENOMIC DNA]</scope>
    <source>
        <strain evidence="6">JCM 1365</strain>
    </source>
</reference>
<dbReference type="Pfam" id="PF03816">
    <property type="entry name" value="LytR_cpsA_psr"/>
    <property type="match status" value="1"/>
</dbReference>
<organism evidence="5 6">
    <name type="scientific">Terrabacter tumescens</name>
    <dbReference type="NCBI Taxonomy" id="60443"/>
    <lineage>
        <taxon>Bacteria</taxon>
        <taxon>Bacillati</taxon>
        <taxon>Actinomycetota</taxon>
        <taxon>Actinomycetes</taxon>
        <taxon>Micrococcales</taxon>
        <taxon>Intrasporangiaceae</taxon>
        <taxon>Terrabacter</taxon>
    </lineage>
</organism>
<feature type="domain" description="Cell envelope-related transcriptional attenuator" evidence="4">
    <location>
        <begin position="211"/>
        <end position="412"/>
    </location>
</feature>
<protein>
    <recommendedName>
        <fullName evidence="4">Cell envelope-related transcriptional attenuator domain-containing protein</fullName>
    </recommendedName>
</protein>
<name>A0ABQ2IE84_9MICO</name>
<evidence type="ECO:0000313" key="5">
    <source>
        <dbReference type="EMBL" id="GGN07586.1"/>
    </source>
</evidence>
<evidence type="ECO:0000313" key="6">
    <source>
        <dbReference type="Proteomes" id="UP000623461"/>
    </source>
</evidence>
<feature type="compositionally biased region" description="Low complexity" evidence="2">
    <location>
        <begin position="492"/>
        <end position="524"/>
    </location>
</feature>
<gene>
    <name evidence="5" type="ORF">GCM10009721_39110</name>
</gene>
<dbReference type="PANTHER" id="PTHR33392">
    <property type="entry name" value="POLYISOPRENYL-TEICHOIC ACID--PEPTIDOGLYCAN TEICHOIC ACID TRANSFERASE TAGU"/>
    <property type="match status" value="1"/>
</dbReference>
<sequence length="524" mass="56274">MTDATAPRPRRDNAPSGREAIRRQVRAGFRRALGLTTLGTLLPGAGLTQTRSKRLGWAVLALFLLTGVVVGYVVLRDGITNAALSLVARPSLLQGVAVGFVAIGILWCGSIILTAVQSRPTRLDRTRTRTLAALTTVLVFLVAGSTFKVAEYTFITTDTVNQVFGTTSLGNKQAGSGVNVTTEGDDPWANQPRVNILLLGSDAGADRTGIRTDSMIVASIDTKTGRTALISMPRNLLYAPLAPNSPLRARYPSGHFGAPESTCAQNSPGVTGQCMLTNLYVEAENYAKDHPGAYPAGSVPGRQEIRGAVQEILGLQMNQMVIVDLYGFQQLIDAMGGLDVNVKLSANGTRLTIGGQHDASGRVFGVKGYFEPGRQHLDGYHALWYARTRAADDDTHRQMRQRCVVQAIVQQVNPASMVSRYPEIAKILKQRIFTDIEAQSLPAFVQLVERVQKAKITSVALTSSQGVYSSDPDYALVRELVQKAIAPPKPAATPSTTPSTSKPSSTRTRTPSTPSPTTTPYEQC</sequence>
<feature type="transmembrane region" description="Helical" evidence="3">
    <location>
        <begin position="128"/>
        <end position="147"/>
    </location>
</feature>
<dbReference type="InterPro" id="IPR050922">
    <property type="entry name" value="LytR/CpsA/Psr_CW_biosynth"/>
</dbReference>
<keyword evidence="3" id="KW-1133">Transmembrane helix</keyword>
<comment type="caution">
    <text evidence="5">The sequence shown here is derived from an EMBL/GenBank/DDBJ whole genome shotgun (WGS) entry which is preliminary data.</text>
</comment>
<proteinExistence type="inferred from homology"/>
<dbReference type="EMBL" id="BMNZ01000009">
    <property type="protein sequence ID" value="GGN07586.1"/>
    <property type="molecule type" value="Genomic_DNA"/>
</dbReference>
<dbReference type="RefSeq" id="WP_043417055.1">
    <property type="nucleotide sequence ID" value="NZ_BMNZ01000009.1"/>
</dbReference>
<feature type="region of interest" description="Disordered" evidence="2">
    <location>
        <begin position="485"/>
        <end position="524"/>
    </location>
</feature>
<evidence type="ECO:0000256" key="2">
    <source>
        <dbReference type="SAM" id="MobiDB-lite"/>
    </source>
</evidence>
<keyword evidence="3" id="KW-0472">Membrane</keyword>
<dbReference type="InterPro" id="IPR004474">
    <property type="entry name" value="LytR_CpsA_psr"/>
</dbReference>
<comment type="similarity">
    <text evidence="1">Belongs to the LytR/CpsA/Psr (LCP) family.</text>
</comment>
<feature type="transmembrane region" description="Helical" evidence="3">
    <location>
        <begin position="55"/>
        <end position="75"/>
    </location>
</feature>
<evidence type="ECO:0000256" key="3">
    <source>
        <dbReference type="SAM" id="Phobius"/>
    </source>
</evidence>
<evidence type="ECO:0000259" key="4">
    <source>
        <dbReference type="Pfam" id="PF03816"/>
    </source>
</evidence>
<dbReference type="NCBIfam" id="TIGR00350">
    <property type="entry name" value="lytR_cpsA_psr"/>
    <property type="match status" value="1"/>
</dbReference>